<feature type="domain" description="HPt" evidence="29">
    <location>
        <begin position="1069"/>
        <end position="1164"/>
    </location>
</feature>
<dbReference type="CDD" id="cd00130">
    <property type="entry name" value="PAS"/>
    <property type="match status" value="1"/>
</dbReference>
<feature type="domain" description="HAMP" evidence="28">
    <location>
        <begin position="162"/>
        <end position="215"/>
    </location>
</feature>
<evidence type="ECO:0000313" key="30">
    <source>
        <dbReference type="EMBL" id="TFW27808.1"/>
    </source>
</evidence>
<dbReference type="CDD" id="cd00082">
    <property type="entry name" value="HisKA"/>
    <property type="match status" value="1"/>
</dbReference>
<keyword evidence="14" id="KW-0843">Virulence</keyword>
<dbReference type="SMART" id="SM00304">
    <property type="entry name" value="HAMP"/>
    <property type="match status" value="1"/>
</dbReference>
<dbReference type="PANTHER" id="PTHR45339">
    <property type="entry name" value="HYBRID SIGNAL TRANSDUCTION HISTIDINE KINASE J"/>
    <property type="match status" value="1"/>
</dbReference>
<evidence type="ECO:0000256" key="3">
    <source>
        <dbReference type="ARBA" id="ARBA00012438"/>
    </source>
</evidence>
<evidence type="ECO:0000256" key="6">
    <source>
        <dbReference type="ARBA" id="ARBA00022679"/>
    </source>
</evidence>
<evidence type="ECO:0000259" key="27">
    <source>
        <dbReference type="PROSITE" id="PS50113"/>
    </source>
</evidence>
<dbReference type="FunFam" id="1.10.287.130:FF:000002">
    <property type="entry name" value="Two-component osmosensing histidine kinase"/>
    <property type="match status" value="1"/>
</dbReference>
<comment type="function">
    <text evidence="16">Member of the two-component regulatory system BvgS/BvgA. Phosphorylates BvgA via a four-step phosphorelay in response to environmental signals.</text>
</comment>
<dbReference type="PROSITE" id="PS50112">
    <property type="entry name" value="PAS"/>
    <property type="match status" value="1"/>
</dbReference>
<dbReference type="OrthoDB" id="5468482at2"/>
<feature type="domain" description="Response regulatory" evidence="25">
    <location>
        <begin position="772"/>
        <end position="894"/>
    </location>
</feature>
<evidence type="ECO:0000256" key="22">
    <source>
        <dbReference type="SAM" id="Coils"/>
    </source>
</evidence>
<dbReference type="SUPFAM" id="SSF47226">
    <property type="entry name" value="Histidine-containing phosphotransfer domain, HPT domain"/>
    <property type="match status" value="1"/>
</dbReference>
<evidence type="ECO:0000313" key="31">
    <source>
        <dbReference type="Proteomes" id="UP000298438"/>
    </source>
</evidence>
<evidence type="ECO:0000256" key="8">
    <source>
        <dbReference type="ARBA" id="ARBA00022729"/>
    </source>
</evidence>
<evidence type="ECO:0000256" key="15">
    <source>
        <dbReference type="ARBA" id="ARBA00023136"/>
    </source>
</evidence>
<dbReference type="InterPro" id="IPR036890">
    <property type="entry name" value="HATPase_C_sf"/>
</dbReference>
<keyword evidence="6" id="KW-0808">Transferase</keyword>
<dbReference type="FunFam" id="3.30.565.10:FF:000010">
    <property type="entry name" value="Sensor histidine kinase RcsC"/>
    <property type="match status" value="1"/>
</dbReference>
<dbReference type="Gene3D" id="3.30.450.20">
    <property type="entry name" value="PAS domain"/>
    <property type="match status" value="2"/>
</dbReference>
<evidence type="ECO:0000259" key="29">
    <source>
        <dbReference type="PROSITE" id="PS50894"/>
    </source>
</evidence>
<proteinExistence type="predicted"/>
<organism evidence="30 31">
    <name type="scientific">Zemynaea arenosa</name>
    <dbReference type="NCBI Taxonomy" id="2561931"/>
    <lineage>
        <taxon>Bacteria</taxon>
        <taxon>Pseudomonadati</taxon>
        <taxon>Pseudomonadota</taxon>
        <taxon>Betaproteobacteria</taxon>
        <taxon>Burkholderiales</taxon>
        <taxon>Oxalobacteraceae</taxon>
        <taxon>Telluria group</taxon>
        <taxon>Zemynaea</taxon>
    </lineage>
</organism>
<evidence type="ECO:0000256" key="21">
    <source>
        <dbReference type="PROSITE-ProRule" id="PRU00169"/>
    </source>
</evidence>
<feature type="transmembrane region" description="Helical" evidence="23">
    <location>
        <begin position="143"/>
        <end position="161"/>
    </location>
</feature>
<feature type="modified residue" description="Phosphohistidine" evidence="20">
    <location>
        <position position="1108"/>
    </location>
</feature>
<dbReference type="Proteomes" id="UP000298438">
    <property type="component" value="Unassembled WGS sequence"/>
</dbReference>
<evidence type="ECO:0000256" key="7">
    <source>
        <dbReference type="ARBA" id="ARBA00022692"/>
    </source>
</evidence>
<keyword evidence="31" id="KW-1185">Reference proteome</keyword>
<comment type="caution">
    <text evidence="30">The sequence shown here is derived from an EMBL/GenBank/DDBJ whole genome shotgun (WGS) entry which is preliminary data.</text>
</comment>
<feature type="domain" description="Histidine kinase" evidence="24">
    <location>
        <begin position="532"/>
        <end position="754"/>
    </location>
</feature>
<dbReference type="EMBL" id="SPVF01000047">
    <property type="protein sequence ID" value="TFW27808.1"/>
    <property type="molecule type" value="Genomic_DNA"/>
</dbReference>
<dbReference type="GO" id="GO:0005524">
    <property type="term" value="F:ATP binding"/>
    <property type="evidence" value="ECO:0007669"/>
    <property type="project" value="UniProtKB-KW"/>
</dbReference>
<dbReference type="InterPro" id="IPR001789">
    <property type="entry name" value="Sig_transdc_resp-reg_receiver"/>
</dbReference>
<dbReference type="InterPro" id="IPR036641">
    <property type="entry name" value="HPT_dom_sf"/>
</dbReference>
<keyword evidence="11" id="KW-0067">ATP-binding</keyword>
<feature type="domain" description="Response regulatory" evidence="25">
    <location>
        <begin position="915"/>
        <end position="1034"/>
    </location>
</feature>
<keyword evidence="12 23" id="KW-1133">Transmembrane helix</keyword>
<sequence>MFRLSAGIVLAVALSTGVYTTYLMQSARVEANQKLQERVERYAAVLSQALARPLFDINSAAVSSVVDALGATPEVVGLRVLSPTGSVLASLGGVDRDPATAVLVHRSIGYTDGNRTYPVGSIELAYSRQQIDRDLRRQILETAAANLLLTVVILVCIFFVARRIAGPFGDIQRSLERLAQGETDIELSGIGRRDQIGRLSVAVKSFRDTLTRLREAEQVGNALLDEKSRMVDRLNAIFEGSQDALMLLTEEGYFDCNRHTLTMFGMPGKEAFIKCHPSTLSPPLQADGQDSHTAANERIRQALERGQARFEWVHRRADGSDFPAEVLLSAFDYGGRQVLQATVRDITARKAIEQQLRELNEDLEQKIEARTEELTRSIRIARHTQSKLQAIVDTALDAVVRMDRHGRIVGWNRQAEKIFNWSREEAIGQPLDQTIIPQRYREAHRHGMHRFLESGSGAVLDTRIEIYALRRDGSEFPIELSITQVRMDDTGDYEFCSFIRDISERREREQSLMAANVRAEAANVAKSEFLANMSHEIRTPMSAIIGMAYLALRTELNPKQHDYVGKIHRAALSLLGIINDILDFSKIEAGKLDVEEIPFFLDDVLSNVASVTSQKAADKQLEYLFHVPHTIPRHLVGDPLRLGQVLINLVNNAVKFTNDGELELSCTRIPCETSGKVRLRFAVRDTGIGMSAEQKAKLFRAFSQANGSTTREYGGTGLGLSISQQLVHLMGGSIEVQTAPNKGSTFAFELEFALSGLPERVTVMPAALNGARILLVDDSPIALDILVEALQALPLRVDTAPSGHDAEQLVRAADAAGDPYKVVLTDWQMMGMDGIELAQRITRPGVAGTPPKVILATAFGREEVQAEAERAGVDGFLFKPIGQSMLVDTLVSMFSPALPAPSEDGPQAPRDYAVRVLLVEDNQVNQQIAVELMAVQGISVDIASTGHQALEKLMLAGPDGYGLVLMDLEMPQLDGHEATIELRKDARFDKVPVIAMTAHALSEIRERCLREGMQDYITKPVDPEKLYSTLARWLGHAMPQRVAPVREPAAIPGLTGIDSALGLRHVAGNTELYLQLLDRFRASQRNTAVELKADFEAGRYDDVSKRAHTLRGVAGNIGARDLQVVAQSVEESMQLPNPEVARLAHRIATLEGALDAVLAALDRYFAASAADAIAAIVPLEPGESPQAALEHLQQLLAEFSGETTDYFDSVRKRLATLVDATTLERVAGHLAKYEFEEARGLLAAAIPTETMEI</sequence>
<dbReference type="PROSITE" id="PS50113">
    <property type="entry name" value="PAC"/>
    <property type="match status" value="2"/>
</dbReference>
<feature type="domain" description="PAC" evidence="27">
    <location>
        <begin position="308"/>
        <end position="358"/>
    </location>
</feature>
<feature type="modified residue" description="4-aspartylphosphate" evidence="21">
    <location>
        <position position="826"/>
    </location>
</feature>
<dbReference type="InterPro" id="IPR001610">
    <property type="entry name" value="PAC"/>
</dbReference>
<dbReference type="SMART" id="SM00448">
    <property type="entry name" value="REC"/>
    <property type="match status" value="2"/>
</dbReference>
<dbReference type="PRINTS" id="PR00344">
    <property type="entry name" value="BCTRLSENSOR"/>
</dbReference>
<keyword evidence="10" id="KW-0418">Kinase</keyword>
<evidence type="ECO:0000259" key="26">
    <source>
        <dbReference type="PROSITE" id="PS50112"/>
    </source>
</evidence>
<protein>
    <recommendedName>
        <fullName evidence="18">Sensory/regulatory protein RpfC</fullName>
        <ecNumber evidence="3">2.7.13.3</ecNumber>
    </recommendedName>
    <alternativeName>
        <fullName evidence="19">Virulence sensor protein BvgS</fullName>
    </alternativeName>
</protein>
<dbReference type="Pfam" id="PF00072">
    <property type="entry name" value="Response_reg"/>
    <property type="match status" value="2"/>
</dbReference>
<dbReference type="Gene3D" id="6.10.340.10">
    <property type="match status" value="1"/>
</dbReference>
<keyword evidence="4" id="KW-1003">Cell membrane</keyword>
<keyword evidence="13" id="KW-0902">Two-component regulatory system</keyword>
<keyword evidence="22" id="KW-0175">Coiled coil</keyword>
<evidence type="ECO:0000259" key="24">
    <source>
        <dbReference type="PROSITE" id="PS50109"/>
    </source>
</evidence>
<dbReference type="SMART" id="SM00388">
    <property type="entry name" value="HisKA"/>
    <property type="match status" value="1"/>
</dbReference>
<keyword evidence="9" id="KW-0547">Nucleotide-binding</keyword>
<dbReference type="Gene3D" id="1.10.287.130">
    <property type="match status" value="1"/>
</dbReference>
<dbReference type="Gene3D" id="3.30.565.10">
    <property type="entry name" value="Histidine kinase-like ATPase, C-terminal domain"/>
    <property type="match status" value="1"/>
</dbReference>
<dbReference type="PROSITE" id="PS50885">
    <property type="entry name" value="HAMP"/>
    <property type="match status" value="1"/>
</dbReference>
<evidence type="ECO:0000256" key="19">
    <source>
        <dbReference type="ARBA" id="ARBA00070152"/>
    </source>
</evidence>
<evidence type="ECO:0000259" key="28">
    <source>
        <dbReference type="PROSITE" id="PS50885"/>
    </source>
</evidence>
<keyword evidence="5 21" id="KW-0597">Phosphoprotein</keyword>
<dbReference type="PROSITE" id="PS50894">
    <property type="entry name" value="HPT"/>
    <property type="match status" value="1"/>
</dbReference>
<dbReference type="Pfam" id="PF02518">
    <property type="entry name" value="HATPase_c"/>
    <property type="match status" value="1"/>
</dbReference>
<evidence type="ECO:0000256" key="14">
    <source>
        <dbReference type="ARBA" id="ARBA00023026"/>
    </source>
</evidence>
<keyword evidence="7 23" id="KW-0812">Transmembrane</keyword>
<dbReference type="InterPro" id="IPR003594">
    <property type="entry name" value="HATPase_dom"/>
</dbReference>
<dbReference type="EC" id="2.7.13.3" evidence="3"/>
<keyword evidence="15 23" id="KW-0472">Membrane</keyword>
<dbReference type="SUPFAM" id="SSF158472">
    <property type="entry name" value="HAMP domain-like"/>
    <property type="match status" value="1"/>
</dbReference>
<dbReference type="InterPro" id="IPR035965">
    <property type="entry name" value="PAS-like_dom_sf"/>
</dbReference>
<evidence type="ECO:0000256" key="23">
    <source>
        <dbReference type="SAM" id="Phobius"/>
    </source>
</evidence>
<evidence type="ECO:0000256" key="5">
    <source>
        <dbReference type="ARBA" id="ARBA00022553"/>
    </source>
</evidence>
<dbReference type="InterPro" id="IPR008207">
    <property type="entry name" value="Sig_transdc_His_kin_Hpt_dom"/>
</dbReference>
<evidence type="ECO:0000256" key="9">
    <source>
        <dbReference type="ARBA" id="ARBA00022741"/>
    </source>
</evidence>
<feature type="transmembrane region" description="Helical" evidence="23">
    <location>
        <begin position="6"/>
        <end position="24"/>
    </location>
</feature>
<dbReference type="SMART" id="SM00073">
    <property type="entry name" value="HPT"/>
    <property type="match status" value="1"/>
</dbReference>
<keyword evidence="8" id="KW-0732">Signal</keyword>
<dbReference type="Gene3D" id="1.20.120.160">
    <property type="entry name" value="HPT domain"/>
    <property type="match status" value="1"/>
</dbReference>
<comment type="subunit">
    <text evidence="17">At low DSF concentrations, interacts with RpfF.</text>
</comment>
<dbReference type="PROSITE" id="PS50109">
    <property type="entry name" value="HIS_KIN"/>
    <property type="match status" value="1"/>
</dbReference>
<dbReference type="SUPFAM" id="SSF52172">
    <property type="entry name" value="CheY-like"/>
    <property type="match status" value="2"/>
</dbReference>
<dbReference type="SMART" id="SM00387">
    <property type="entry name" value="HATPase_c"/>
    <property type="match status" value="1"/>
</dbReference>
<evidence type="ECO:0000256" key="13">
    <source>
        <dbReference type="ARBA" id="ARBA00023012"/>
    </source>
</evidence>
<dbReference type="InterPro" id="IPR011006">
    <property type="entry name" value="CheY-like_superfamily"/>
</dbReference>
<evidence type="ECO:0000256" key="4">
    <source>
        <dbReference type="ARBA" id="ARBA00022475"/>
    </source>
</evidence>
<evidence type="ECO:0000256" key="18">
    <source>
        <dbReference type="ARBA" id="ARBA00068150"/>
    </source>
</evidence>
<dbReference type="PROSITE" id="PS50110">
    <property type="entry name" value="RESPONSE_REGULATORY"/>
    <property type="match status" value="2"/>
</dbReference>
<evidence type="ECO:0000256" key="20">
    <source>
        <dbReference type="PROSITE-ProRule" id="PRU00110"/>
    </source>
</evidence>
<dbReference type="SUPFAM" id="SSF55874">
    <property type="entry name" value="ATPase domain of HSP90 chaperone/DNA topoisomerase II/histidine kinase"/>
    <property type="match status" value="1"/>
</dbReference>
<dbReference type="InterPro" id="IPR000700">
    <property type="entry name" value="PAS-assoc_C"/>
</dbReference>
<evidence type="ECO:0000256" key="1">
    <source>
        <dbReference type="ARBA" id="ARBA00000085"/>
    </source>
</evidence>
<dbReference type="GO" id="GO:0006355">
    <property type="term" value="P:regulation of DNA-templated transcription"/>
    <property type="evidence" value="ECO:0007669"/>
    <property type="project" value="InterPro"/>
</dbReference>
<dbReference type="GO" id="GO:0005886">
    <property type="term" value="C:plasma membrane"/>
    <property type="evidence" value="ECO:0007669"/>
    <property type="project" value="UniProtKB-SubCell"/>
</dbReference>
<dbReference type="Pfam" id="PF00512">
    <property type="entry name" value="HisKA"/>
    <property type="match status" value="1"/>
</dbReference>
<feature type="modified residue" description="4-aspartylphosphate" evidence="21">
    <location>
        <position position="967"/>
    </location>
</feature>
<dbReference type="InterPro" id="IPR000014">
    <property type="entry name" value="PAS"/>
</dbReference>
<evidence type="ECO:0000256" key="10">
    <source>
        <dbReference type="ARBA" id="ARBA00022777"/>
    </source>
</evidence>
<feature type="coiled-coil region" evidence="22">
    <location>
        <begin position="349"/>
        <end position="376"/>
    </location>
</feature>
<gene>
    <name evidence="30" type="ORF">E4L96_03335</name>
</gene>
<dbReference type="CDD" id="cd17546">
    <property type="entry name" value="REC_hyHK_CKI1_RcsC-like"/>
    <property type="match status" value="2"/>
</dbReference>
<dbReference type="Pfam" id="PF13426">
    <property type="entry name" value="PAS_9"/>
    <property type="match status" value="2"/>
</dbReference>
<feature type="domain" description="PAC" evidence="27">
    <location>
        <begin position="462"/>
        <end position="514"/>
    </location>
</feature>
<dbReference type="SMART" id="SM00086">
    <property type="entry name" value="PAC"/>
    <property type="match status" value="2"/>
</dbReference>
<dbReference type="InterPro" id="IPR003660">
    <property type="entry name" value="HAMP_dom"/>
</dbReference>
<name>A0A4Y9SMN1_9BURK</name>
<dbReference type="Gene3D" id="3.40.50.2300">
    <property type="match status" value="2"/>
</dbReference>
<dbReference type="InterPro" id="IPR003661">
    <property type="entry name" value="HisK_dim/P_dom"/>
</dbReference>
<dbReference type="InterPro" id="IPR004358">
    <property type="entry name" value="Sig_transdc_His_kin-like_C"/>
</dbReference>
<comment type="catalytic activity">
    <reaction evidence="1">
        <text>ATP + protein L-histidine = ADP + protein N-phospho-L-histidine.</text>
        <dbReference type="EC" id="2.7.13.3"/>
    </reaction>
</comment>
<evidence type="ECO:0000256" key="17">
    <source>
        <dbReference type="ARBA" id="ARBA00064003"/>
    </source>
</evidence>
<evidence type="ECO:0000259" key="25">
    <source>
        <dbReference type="PROSITE" id="PS50110"/>
    </source>
</evidence>
<dbReference type="RefSeq" id="WP_135205811.1">
    <property type="nucleotide sequence ID" value="NZ_SPVF01000047.1"/>
</dbReference>
<dbReference type="PANTHER" id="PTHR45339:SF1">
    <property type="entry name" value="HYBRID SIGNAL TRANSDUCTION HISTIDINE KINASE J"/>
    <property type="match status" value="1"/>
</dbReference>
<comment type="subcellular location">
    <subcellularLocation>
        <location evidence="2">Cell membrane</location>
        <topology evidence="2">Multi-pass membrane protein</topology>
    </subcellularLocation>
</comment>
<dbReference type="InterPro" id="IPR005467">
    <property type="entry name" value="His_kinase_dom"/>
</dbReference>
<dbReference type="SUPFAM" id="SSF47384">
    <property type="entry name" value="Homodimeric domain of signal transducing histidine kinase"/>
    <property type="match status" value="1"/>
</dbReference>
<feature type="domain" description="PAS" evidence="26">
    <location>
        <begin position="384"/>
        <end position="455"/>
    </location>
</feature>
<dbReference type="CDD" id="cd16922">
    <property type="entry name" value="HATPase_EvgS-ArcB-TorS-like"/>
    <property type="match status" value="1"/>
</dbReference>
<accession>A0A4Y9SMN1</accession>
<evidence type="ECO:0000256" key="2">
    <source>
        <dbReference type="ARBA" id="ARBA00004651"/>
    </source>
</evidence>
<dbReference type="NCBIfam" id="TIGR00229">
    <property type="entry name" value="sensory_box"/>
    <property type="match status" value="2"/>
</dbReference>
<dbReference type="AlphaFoldDB" id="A0A4Y9SMN1"/>
<dbReference type="InterPro" id="IPR036097">
    <property type="entry name" value="HisK_dim/P_sf"/>
</dbReference>
<dbReference type="GO" id="GO:0000155">
    <property type="term" value="F:phosphorelay sensor kinase activity"/>
    <property type="evidence" value="ECO:0007669"/>
    <property type="project" value="InterPro"/>
</dbReference>
<dbReference type="SUPFAM" id="SSF55785">
    <property type="entry name" value="PYP-like sensor domain (PAS domain)"/>
    <property type="match status" value="2"/>
</dbReference>
<reference evidence="30 31" key="1">
    <citation type="submission" date="2019-03" db="EMBL/GenBank/DDBJ databases">
        <title>Draft Genome Sequence of Massilia arenosa sp. nov., a Novel Massilia Species Isolated from a Sandy-loam Maize Soil.</title>
        <authorList>
            <person name="Raths R."/>
            <person name="Peta V."/>
            <person name="Bucking H."/>
        </authorList>
    </citation>
    <scope>NUCLEOTIDE SEQUENCE [LARGE SCALE GENOMIC DNA]</scope>
    <source>
        <strain evidence="30 31">MC02</strain>
    </source>
</reference>
<dbReference type="Pfam" id="PF00672">
    <property type="entry name" value="HAMP"/>
    <property type="match status" value="1"/>
</dbReference>
<evidence type="ECO:0000256" key="12">
    <source>
        <dbReference type="ARBA" id="ARBA00022989"/>
    </source>
</evidence>
<dbReference type="Pfam" id="PF01627">
    <property type="entry name" value="Hpt"/>
    <property type="match status" value="1"/>
</dbReference>
<evidence type="ECO:0000256" key="11">
    <source>
        <dbReference type="ARBA" id="ARBA00022840"/>
    </source>
</evidence>
<dbReference type="SMART" id="SM00091">
    <property type="entry name" value="PAS"/>
    <property type="match status" value="2"/>
</dbReference>
<evidence type="ECO:0000256" key="16">
    <source>
        <dbReference type="ARBA" id="ARBA00058004"/>
    </source>
</evidence>